<dbReference type="AlphaFoldDB" id="A0A8S1EML3"/>
<gene>
    <name evidence="2" type="ORF">CBOVIS_LOCUS5871</name>
</gene>
<dbReference type="Gene3D" id="3.40.50.1820">
    <property type="entry name" value="alpha/beta hydrolase"/>
    <property type="match status" value="1"/>
</dbReference>
<evidence type="ECO:0000313" key="3">
    <source>
        <dbReference type="Proteomes" id="UP000494206"/>
    </source>
</evidence>
<dbReference type="InterPro" id="IPR002921">
    <property type="entry name" value="Fungal_lipase-type"/>
</dbReference>
<dbReference type="InterPro" id="IPR029058">
    <property type="entry name" value="AB_hydrolase_fold"/>
</dbReference>
<protein>
    <recommendedName>
        <fullName evidence="1">Fungal lipase-type domain-containing protein</fullName>
    </recommendedName>
</protein>
<feature type="domain" description="Fungal lipase-type" evidence="1">
    <location>
        <begin position="179"/>
        <end position="316"/>
    </location>
</feature>
<comment type="caution">
    <text evidence="2">The sequence shown here is derived from an EMBL/GenBank/DDBJ whole genome shotgun (WGS) entry which is preliminary data.</text>
</comment>
<dbReference type="EMBL" id="CADEPM010000003">
    <property type="protein sequence ID" value="CAB3403384.1"/>
    <property type="molecule type" value="Genomic_DNA"/>
</dbReference>
<dbReference type="GO" id="GO:0006629">
    <property type="term" value="P:lipid metabolic process"/>
    <property type="evidence" value="ECO:0007669"/>
    <property type="project" value="InterPro"/>
</dbReference>
<evidence type="ECO:0000259" key="1">
    <source>
        <dbReference type="Pfam" id="PF01764"/>
    </source>
</evidence>
<accession>A0A8S1EML3</accession>
<sequence length="395" mass="44528">MSERIPATPKIGILKGSKRDAGFDDHALSSKILIANQSQSLDRSFSSVGMLLGQGVLWCLLVIGIVVADRCSDCVASGKTYCANTQQCLDDVETRCDTRIKLALNCPRSPMIAYSDELARNQIMVITTAAQNPNPQLCFDNQLPTMKVYKYREVNCSKVYDDVTCAAFTAYDVTKKAIVVSFKGAHGEHQIRELMESFMIHGTMKFFDYGRVAKMGYDSFMYLWNGGIQEDLRYLKYTYPTFELWVNGHSLGATLGIIASSFIAHIHLFEPDQMKVMVMGAGRVGDYAFADWYSNTFPYSFRIVHRDDPATRSPTVDDVHNVTMYHARFEVWYDNYMKPGDAYEVCQEADGPYCSNLSTDKPIADDHLYYFNIQLPLWGHAGCPKNISAYAQPEN</sequence>
<dbReference type="OrthoDB" id="426718at2759"/>
<organism evidence="2 3">
    <name type="scientific">Caenorhabditis bovis</name>
    <dbReference type="NCBI Taxonomy" id="2654633"/>
    <lineage>
        <taxon>Eukaryota</taxon>
        <taxon>Metazoa</taxon>
        <taxon>Ecdysozoa</taxon>
        <taxon>Nematoda</taxon>
        <taxon>Chromadorea</taxon>
        <taxon>Rhabditida</taxon>
        <taxon>Rhabditina</taxon>
        <taxon>Rhabditomorpha</taxon>
        <taxon>Rhabditoidea</taxon>
        <taxon>Rhabditidae</taxon>
        <taxon>Peloderinae</taxon>
        <taxon>Caenorhabditis</taxon>
    </lineage>
</organism>
<reference evidence="2 3" key="1">
    <citation type="submission" date="2020-04" db="EMBL/GenBank/DDBJ databases">
        <authorList>
            <person name="Laetsch R D."/>
            <person name="Stevens L."/>
            <person name="Kumar S."/>
            <person name="Blaxter L. M."/>
        </authorList>
    </citation>
    <scope>NUCLEOTIDE SEQUENCE [LARGE SCALE GENOMIC DNA]</scope>
</reference>
<name>A0A8S1EML3_9PELO</name>
<dbReference type="Pfam" id="PF01764">
    <property type="entry name" value="Lipase_3"/>
    <property type="match status" value="1"/>
</dbReference>
<dbReference type="PANTHER" id="PTHR45908:SF14">
    <property type="entry name" value="FUNGAL LIPASE-LIKE DOMAIN-CONTAINING PROTEIN"/>
    <property type="match status" value="1"/>
</dbReference>
<dbReference type="SUPFAM" id="SSF53474">
    <property type="entry name" value="alpha/beta-Hydrolases"/>
    <property type="match status" value="1"/>
</dbReference>
<evidence type="ECO:0000313" key="2">
    <source>
        <dbReference type="EMBL" id="CAB3403384.1"/>
    </source>
</evidence>
<proteinExistence type="predicted"/>
<dbReference type="PANTHER" id="PTHR45908">
    <property type="entry name" value="PROTEIN CBG11750-RELATED"/>
    <property type="match status" value="1"/>
</dbReference>
<dbReference type="CDD" id="cd00519">
    <property type="entry name" value="Lipase_3"/>
    <property type="match status" value="1"/>
</dbReference>
<keyword evidence="3" id="KW-1185">Reference proteome</keyword>
<dbReference type="Proteomes" id="UP000494206">
    <property type="component" value="Unassembled WGS sequence"/>
</dbReference>